<protein>
    <submittedName>
        <fullName evidence="1">Uncharacterized protein</fullName>
    </submittedName>
</protein>
<comment type="caution">
    <text evidence="1">The sequence shown here is derived from an EMBL/GenBank/DDBJ whole genome shotgun (WGS) entry which is preliminary data.</text>
</comment>
<accession>A0ACC2EL60</accession>
<dbReference type="Proteomes" id="UP001162992">
    <property type="component" value="Chromosome 2"/>
</dbReference>
<evidence type="ECO:0000313" key="1">
    <source>
        <dbReference type="EMBL" id="KAJ7567240.1"/>
    </source>
</evidence>
<keyword evidence="2" id="KW-1185">Reference proteome</keyword>
<dbReference type="EMBL" id="CM055093">
    <property type="protein sequence ID" value="KAJ7567240.1"/>
    <property type="molecule type" value="Genomic_DNA"/>
</dbReference>
<evidence type="ECO:0000313" key="2">
    <source>
        <dbReference type="Proteomes" id="UP001162992"/>
    </source>
</evidence>
<proteinExistence type="predicted"/>
<reference evidence="2" key="1">
    <citation type="journal article" date="2024" name="Proc. Natl. Acad. Sci. U.S.A.">
        <title>Extraordinary preservation of gene collinearity over three hundred million years revealed in homosporous lycophytes.</title>
        <authorList>
            <person name="Li C."/>
            <person name="Wickell D."/>
            <person name="Kuo L.Y."/>
            <person name="Chen X."/>
            <person name="Nie B."/>
            <person name="Liao X."/>
            <person name="Peng D."/>
            <person name="Ji J."/>
            <person name="Jenkins J."/>
            <person name="Williams M."/>
            <person name="Shu S."/>
            <person name="Plott C."/>
            <person name="Barry K."/>
            <person name="Rajasekar S."/>
            <person name="Grimwood J."/>
            <person name="Han X."/>
            <person name="Sun S."/>
            <person name="Hou Z."/>
            <person name="He W."/>
            <person name="Dai G."/>
            <person name="Sun C."/>
            <person name="Schmutz J."/>
            <person name="Leebens-Mack J.H."/>
            <person name="Li F.W."/>
            <person name="Wang L."/>
        </authorList>
    </citation>
    <scope>NUCLEOTIDE SEQUENCE [LARGE SCALE GENOMIC DNA]</scope>
    <source>
        <strain evidence="2">cv. PW_Plant_1</strain>
    </source>
</reference>
<gene>
    <name evidence="1" type="ORF">O6H91_02G138300</name>
</gene>
<sequence length="187" mass="20451">MLPALACNMHIPPISSAKTRRVVRCLPSLSLYLSLTHTHIYRALPVALLLVRSSALTSQKCNGCHFPFNQNSPPPLCIGPGDPFFDRQQSHIYQSLATCMPCNAGRYSTPRTSVSTPFPQSHQTLHGPLPAAPFSLLFLSFLFPIPFLCCCAIAVILDPTPPILVNQDSSRKQLSTLDVAVSRVLDI</sequence>
<name>A0ACC2EL60_DIPCM</name>
<organism evidence="1 2">
    <name type="scientific">Diphasiastrum complanatum</name>
    <name type="common">Issler's clubmoss</name>
    <name type="synonym">Lycopodium complanatum</name>
    <dbReference type="NCBI Taxonomy" id="34168"/>
    <lineage>
        <taxon>Eukaryota</taxon>
        <taxon>Viridiplantae</taxon>
        <taxon>Streptophyta</taxon>
        <taxon>Embryophyta</taxon>
        <taxon>Tracheophyta</taxon>
        <taxon>Lycopodiopsida</taxon>
        <taxon>Lycopodiales</taxon>
        <taxon>Lycopodiaceae</taxon>
        <taxon>Lycopodioideae</taxon>
        <taxon>Diphasiastrum</taxon>
    </lineage>
</organism>